<accession>A0A6G9Z7P8</accession>
<evidence type="ECO:0008006" key="4">
    <source>
        <dbReference type="Google" id="ProtNLM"/>
    </source>
</evidence>
<dbReference type="EMBL" id="CP046173">
    <property type="protein sequence ID" value="QIS21522.1"/>
    <property type="molecule type" value="Genomic_DNA"/>
</dbReference>
<organism evidence="2 3">
    <name type="scientific">Nocardia terpenica</name>
    <dbReference type="NCBI Taxonomy" id="455432"/>
    <lineage>
        <taxon>Bacteria</taxon>
        <taxon>Bacillati</taxon>
        <taxon>Actinomycetota</taxon>
        <taxon>Actinomycetes</taxon>
        <taxon>Mycobacteriales</taxon>
        <taxon>Nocardiaceae</taxon>
        <taxon>Nocardia</taxon>
    </lineage>
</organism>
<dbReference type="Proteomes" id="UP000500953">
    <property type="component" value="Chromosome"/>
</dbReference>
<dbReference type="RefSeq" id="WP_167488815.1">
    <property type="nucleotide sequence ID" value="NZ_CP046173.1"/>
</dbReference>
<evidence type="ECO:0000256" key="1">
    <source>
        <dbReference type="SAM" id="MobiDB-lite"/>
    </source>
</evidence>
<sequence length="359" mass="38161">MSGAVAASSCASTASHPVAMPSTPTTPSNDASYPDLLSVEDQATIARLDTLRPLDPCGYLDDTVVHRIGTPDYIGADDNFECSVHYSSAGDQQHIRHIAVFLSSVGYWDNGTPPAVGDLTVGTRAFAASGTSTGGCEAGVPVGEAGVPVDDRLVIAFAVFEEPQPADRPKTDVCAVASDLATAAVPHRLDRPLRTNSPYAHMNSRLAALDPCAVVGQLAHGPHPRVYPNIHTTDPWACTLEPDTPKVGQFAARVFIRYGFLPDSQYMAKGETTTGVEHKREIMIGGLRATQRWLDASPDHCAIHLSTAPQPPVIDPDTDTTFGDAGRSEIIEIIATTPDCSVVRAAADELARLYNQLPR</sequence>
<protein>
    <recommendedName>
        <fullName evidence="4">DUF3558 domain-containing protein</fullName>
    </recommendedName>
</protein>
<proteinExistence type="predicted"/>
<reference evidence="2 3" key="1">
    <citation type="journal article" date="2019" name="ACS Chem. Biol.">
        <title>Identification and Mobilization of a Cryptic Antibiotic Biosynthesis Gene Locus from a Human-Pathogenic Nocardia Isolate.</title>
        <authorList>
            <person name="Herisse M."/>
            <person name="Ishida K."/>
            <person name="Porter J.L."/>
            <person name="Howden B."/>
            <person name="Hertweck C."/>
            <person name="Stinear T.P."/>
            <person name="Pidot S.J."/>
        </authorList>
    </citation>
    <scope>NUCLEOTIDE SEQUENCE [LARGE SCALE GENOMIC DNA]</scope>
    <source>
        <strain evidence="2 3">AUSMDU00012715</strain>
    </source>
</reference>
<evidence type="ECO:0000313" key="3">
    <source>
        <dbReference type="Proteomes" id="UP000500953"/>
    </source>
</evidence>
<evidence type="ECO:0000313" key="2">
    <source>
        <dbReference type="EMBL" id="QIS21522.1"/>
    </source>
</evidence>
<dbReference type="AlphaFoldDB" id="A0A6G9Z7P8"/>
<gene>
    <name evidence="2" type="ORF">F6W96_27490</name>
</gene>
<feature type="compositionally biased region" description="Polar residues" evidence="1">
    <location>
        <begin position="22"/>
        <end position="31"/>
    </location>
</feature>
<name>A0A6G9Z7P8_9NOCA</name>
<feature type="region of interest" description="Disordered" evidence="1">
    <location>
        <begin position="15"/>
        <end position="34"/>
    </location>
</feature>